<evidence type="ECO:0000313" key="10">
    <source>
        <dbReference type="WBParaSite" id="sdigi.contig318.g7400.t1"/>
    </source>
</evidence>
<evidence type="ECO:0000256" key="7">
    <source>
        <dbReference type="ARBA" id="ARBA00022694"/>
    </source>
</evidence>
<dbReference type="GO" id="GO:0033588">
    <property type="term" value="C:elongator holoenzyme complex"/>
    <property type="evidence" value="ECO:0007669"/>
    <property type="project" value="InterPro"/>
</dbReference>
<accession>A0A915PX11</accession>
<keyword evidence="8" id="KW-0539">Nucleus</keyword>
<dbReference type="Gene3D" id="3.40.50.300">
    <property type="entry name" value="P-loop containing nucleotide triphosphate hydrolases"/>
    <property type="match status" value="1"/>
</dbReference>
<dbReference type="WBParaSite" id="sdigi.contig318.g7400.t1">
    <property type="protein sequence ID" value="sdigi.contig318.g7400.t1"/>
    <property type="gene ID" value="sdigi.contig318.g7400"/>
</dbReference>
<comment type="subcellular location">
    <subcellularLocation>
        <location evidence="2">Cytoplasm</location>
    </subcellularLocation>
    <subcellularLocation>
        <location evidence="1">Nucleus</location>
    </subcellularLocation>
</comment>
<evidence type="ECO:0000313" key="9">
    <source>
        <dbReference type="Proteomes" id="UP000887581"/>
    </source>
</evidence>
<evidence type="ECO:0000256" key="8">
    <source>
        <dbReference type="ARBA" id="ARBA00023242"/>
    </source>
</evidence>
<reference evidence="10" key="1">
    <citation type="submission" date="2022-11" db="UniProtKB">
        <authorList>
            <consortium name="WormBaseParasite"/>
        </authorList>
    </citation>
    <scope>IDENTIFICATION</scope>
</reference>
<organism evidence="9 10">
    <name type="scientific">Setaria digitata</name>
    <dbReference type="NCBI Taxonomy" id="48799"/>
    <lineage>
        <taxon>Eukaryota</taxon>
        <taxon>Metazoa</taxon>
        <taxon>Ecdysozoa</taxon>
        <taxon>Nematoda</taxon>
        <taxon>Chromadorea</taxon>
        <taxon>Rhabditida</taxon>
        <taxon>Spirurina</taxon>
        <taxon>Spiruromorpha</taxon>
        <taxon>Filarioidea</taxon>
        <taxon>Setariidae</taxon>
        <taxon>Setaria</taxon>
    </lineage>
</organism>
<dbReference type="AlphaFoldDB" id="A0A915PX11"/>
<dbReference type="Proteomes" id="UP000887581">
    <property type="component" value="Unplaced"/>
</dbReference>
<evidence type="ECO:0000256" key="6">
    <source>
        <dbReference type="ARBA" id="ARBA00022490"/>
    </source>
</evidence>
<dbReference type="CDD" id="cd19494">
    <property type="entry name" value="Elp4"/>
    <property type="match status" value="1"/>
</dbReference>
<dbReference type="PANTHER" id="PTHR12896">
    <property type="entry name" value="PAX6 NEIGHBOR PROTEIN PAXNEB"/>
    <property type="match status" value="1"/>
</dbReference>
<comment type="similarity">
    <text evidence="4">Belongs to the ELP4 family.</text>
</comment>
<dbReference type="InterPro" id="IPR008728">
    <property type="entry name" value="Elongator_complex_protein_4"/>
</dbReference>
<keyword evidence="9" id="KW-1185">Reference proteome</keyword>
<proteinExistence type="inferred from homology"/>
<keyword evidence="7" id="KW-0819">tRNA processing</keyword>
<name>A0A915PX11_9BILA</name>
<dbReference type="GO" id="GO:0002098">
    <property type="term" value="P:tRNA wobble uridine modification"/>
    <property type="evidence" value="ECO:0007669"/>
    <property type="project" value="InterPro"/>
</dbReference>
<evidence type="ECO:0000256" key="4">
    <source>
        <dbReference type="ARBA" id="ARBA00007573"/>
    </source>
</evidence>
<dbReference type="Pfam" id="PF05625">
    <property type="entry name" value="PAXNEB"/>
    <property type="match status" value="1"/>
</dbReference>
<dbReference type="GO" id="GO:0008023">
    <property type="term" value="C:transcription elongation factor complex"/>
    <property type="evidence" value="ECO:0007669"/>
    <property type="project" value="TreeGrafter"/>
</dbReference>
<dbReference type="PANTHER" id="PTHR12896:SF1">
    <property type="entry name" value="ELONGATOR COMPLEX PROTEIN 4"/>
    <property type="match status" value="1"/>
</dbReference>
<evidence type="ECO:0000256" key="3">
    <source>
        <dbReference type="ARBA" id="ARBA00005043"/>
    </source>
</evidence>
<dbReference type="InterPro" id="IPR027417">
    <property type="entry name" value="P-loop_NTPase"/>
</dbReference>
<sequence length="345" mass="38904">MMAGVRLDAVPRISGTTVRSRYPEISVGCAAVDTLIGGGIPLSSVYIIDENKSRAYAPVLSKYFIAEGICCHHSLFVASTSRNPREFLDNLPDRVNDPQENPLRSDALETEDSTMKIAWRYSTVPKVNSSLSGPRNGSSQYDLMKKMDFKKIDACEISFFPNKIQPQDDLPSYGDLYKQISRKLMEDEFLATSSKLTKRVLRIIIEGVGSPFWQDPENDMKFIAHLRSILCSCYAVAVVIINSNGLRDERKERLYAYGDLVVHLDAVDCDNTTRKFGDRFNGYFRLLKLPAVSSIATHCPPSSDLVFQLQKRKFDIRILHLPPTLDNDNDKKGCDSNCQRELNVF</sequence>
<keyword evidence="6" id="KW-0963">Cytoplasm</keyword>
<evidence type="ECO:0000256" key="2">
    <source>
        <dbReference type="ARBA" id="ARBA00004496"/>
    </source>
</evidence>
<evidence type="ECO:0000256" key="5">
    <source>
        <dbReference type="ARBA" id="ARBA00020265"/>
    </source>
</evidence>
<dbReference type="GO" id="GO:0005737">
    <property type="term" value="C:cytoplasm"/>
    <property type="evidence" value="ECO:0007669"/>
    <property type="project" value="UniProtKB-SubCell"/>
</dbReference>
<protein>
    <recommendedName>
        <fullName evidence="5">Elongator complex protein 4</fullName>
    </recommendedName>
</protein>
<evidence type="ECO:0000256" key="1">
    <source>
        <dbReference type="ARBA" id="ARBA00004123"/>
    </source>
</evidence>
<comment type="pathway">
    <text evidence="3">tRNA modification; 5-methoxycarbonylmethyl-2-thiouridine-tRNA biosynthesis.</text>
</comment>